<dbReference type="Proteomes" id="UP000007875">
    <property type="component" value="Unassembled WGS sequence"/>
</dbReference>
<reference evidence="5" key="2">
    <citation type="submission" date="2025-08" db="UniProtKB">
        <authorList>
            <consortium name="Ensembl"/>
        </authorList>
    </citation>
    <scope>IDENTIFICATION</scope>
</reference>
<dbReference type="eggNOG" id="ENOG502QRPS">
    <property type="taxonomic scope" value="Eukaryota"/>
</dbReference>
<dbReference type="InterPro" id="IPR001487">
    <property type="entry name" value="Bromodomain"/>
</dbReference>
<name>H2YQE4_CIOSA</name>
<keyword evidence="1 2" id="KW-0103">Bromodomain</keyword>
<evidence type="ECO:0000256" key="1">
    <source>
        <dbReference type="ARBA" id="ARBA00023117"/>
    </source>
</evidence>
<dbReference type="SUPFAM" id="SSF47370">
    <property type="entry name" value="Bromodomain"/>
    <property type="match status" value="1"/>
</dbReference>
<keyword evidence="6" id="KW-1185">Reference proteome</keyword>
<reference evidence="6" key="1">
    <citation type="submission" date="2003-08" db="EMBL/GenBank/DDBJ databases">
        <authorList>
            <person name="Birren B."/>
            <person name="Nusbaum C."/>
            <person name="Abebe A."/>
            <person name="Abouelleil A."/>
            <person name="Adekoya E."/>
            <person name="Ait-zahra M."/>
            <person name="Allen N."/>
            <person name="Allen T."/>
            <person name="An P."/>
            <person name="Anderson M."/>
            <person name="Anderson S."/>
            <person name="Arachchi H."/>
            <person name="Armbruster J."/>
            <person name="Bachantsang P."/>
            <person name="Baldwin J."/>
            <person name="Barry A."/>
            <person name="Bayul T."/>
            <person name="Blitshsteyn B."/>
            <person name="Bloom T."/>
            <person name="Blye J."/>
            <person name="Boguslavskiy L."/>
            <person name="Borowsky M."/>
            <person name="Boukhgalter B."/>
            <person name="Brunache A."/>
            <person name="Butler J."/>
            <person name="Calixte N."/>
            <person name="Calvo S."/>
            <person name="Camarata J."/>
            <person name="Campo K."/>
            <person name="Chang J."/>
            <person name="Cheshatsang Y."/>
            <person name="Citroen M."/>
            <person name="Collymore A."/>
            <person name="Considine T."/>
            <person name="Cook A."/>
            <person name="Cooke P."/>
            <person name="Corum B."/>
            <person name="Cuomo C."/>
            <person name="David R."/>
            <person name="Dawoe T."/>
            <person name="Degray S."/>
            <person name="Dodge S."/>
            <person name="Dooley K."/>
            <person name="Dorje P."/>
            <person name="Dorjee K."/>
            <person name="Dorris L."/>
            <person name="Duffey N."/>
            <person name="Dupes A."/>
            <person name="Elkins T."/>
            <person name="Engels R."/>
            <person name="Erickson J."/>
            <person name="Farina A."/>
            <person name="Faro S."/>
            <person name="Ferreira P."/>
            <person name="Fischer H."/>
            <person name="Fitzgerald M."/>
            <person name="Foley K."/>
            <person name="Gage D."/>
            <person name="Galagan J."/>
            <person name="Gearin G."/>
            <person name="Gnerre S."/>
            <person name="Gnirke A."/>
            <person name="Goyette A."/>
            <person name="Graham J."/>
            <person name="Grandbois E."/>
            <person name="Gyaltsen K."/>
            <person name="Hafez N."/>
            <person name="Hagopian D."/>
            <person name="Hagos B."/>
            <person name="Hall J."/>
            <person name="Hatcher B."/>
            <person name="Heller A."/>
            <person name="Higgins H."/>
            <person name="Honan T."/>
            <person name="Horn A."/>
            <person name="Houde N."/>
            <person name="Hughes L."/>
            <person name="Hulme W."/>
            <person name="Husby E."/>
            <person name="Iliev I."/>
            <person name="Jaffe D."/>
            <person name="Jones C."/>
            <person name="Kamal M."/>
            <person name="Kamat A."/>
            <person name="Kamvysselis M."/>
            <person name="Karlsson E."/>
            <person name="Kells C."/>
            <person name="Kieu A."/>
            <person name="Kisner P."/>
            <person name="Kodira C."/>
            <person name="Kulbokas E."/>
            <person name="Labutti K."/>
            <person name="Lama D."/>
            <person name="Landers T."/>
            <person name="Leger J."/>
            <person name="Levine S."/>
            <person name="Lewis D."/>
            <person name="Lewis T."/>
            <person name="Lindblad-toh K."/>
            <person name="Liu X."/>
            <person name="Lokyitsang T."/>
            <person name="Lokyitsang Y."/>
            <person name="Lucien O."/>
            <person name="Lui A."/>
            <person name="Ma L.J."/>
            <person name="Mabbitt R."/>
            <person name="Macdonald J."/>
            <person name="Maclean C."/>
            <person name="Major J."/>
            <person name="Manning J."/>
            <person name="Marabella R."/>
            <person name="Maru K."/>
            <person name="Matthews C."/>
            <person name="Mauceli E."/>
            <person name="Mccarthy M."/>
            <person name="Mcdonough S."/>
            <person name="Mcghee T."/>
            <person name="Meldrim J."/>
            <person name="Meneus L."/>
            <person name="Mesirov J."/>
            <person name="Mihalev A."/>
            <person name="Mihova T."/>
            <person name="Mikkelsen T."/>
            <person name="Mlenga V."/>
            <person name="Moru K."/>
            <person name="Mozes J."/>
            <person name="Mulrain L."/>
            <person name="Munson G."/>
            <person name="Naylor J."/>
            <person name="Newes C."/>
            <person name="Nguyen C."/>
            <person name="Nguyen N."/>
            <person name="Nguyen T."/>
            <person name="Nicol R."/>
            <person name="Nielsen C."/>
            <person name="Nizzari M."/>
            <person name="Norbu C."/>
            <person name="Norbu N."/>
            <person name="O'donnell P."/>
            <person name="Okoawo O."/>
            <person name="O'leary S."/>
            <person name="Omotosho B."/>
            <person name="O'neill K."/>
            <person name="Osman S."/>
            <person name="Parker S."/>
            <person name="Perrin D."/>
            <person name="Phunkhang P."/>
            <person name="Piqani B."/>
            <person name="Purcell S."/>
            <person name="Rachupka T."/>
            <person name="Ramasamy U."/>
            <person name="Rameau R."/>
            <person name="Ray V."/>
            <person name="Raymond C."/>
            <person name="Retta R."/>
            <person name="Richardson S."/>
            <person name="Rise C."/>
            <person name="Rodriguez J."/>
            <person name="Rogers J."/>
            <person name="Rogov P."/>
            <person name="Rutman M."/>
            <person name="Schupbach R."/>
            <person name="Seaman C."/>
            <person name="Settipalli S."/>
            <person name="Sharpe T."/>
            <person name="Sheridan J."/>
            <person name="Sherpa N."/>
            <person name="Shi J."/>
            <person name="Smirnov S."/>
            <person name="Smith C."/>
            <person name="Sougnez C."/>
            <person name="Spencer B."/>
            <person name="Stalker J."/>
            <person name="Stange-thomann N."/>
            <person name="Stavropoulos S."/>
            <person name="Stetson K."/>
            <person name="Stone C."/>
            <person name="Stone S."/>
            <person name="Stubbs M."/>
            <person name="Talamas J."/>
            <person name="Tchuinga P."/>
            <person name="Tenzing P."/>
            <person name="Tesfaye S."/>
            <person name="Theodore J."/>
            <person name="Thoulutsang Y."/>
            <person name="Topham K."/>
            <person name="Towey S."/>
            <person name="Tsamla T."/>
            <person name="Tsomo N."/>
            <person name="Vallee D."/>
            <person name="Vassiliev H."/>
            <person name="Venkataraman V."/>
            <person name="Vinson J."/>
            <person name="Vo A."/>
            <person name="Wade C."/>
            <person name="Wang S."/>
            <person name="Wangchuk T."/>
            <person name="Wangdi T."/>
            <person name="Whittaker C."/>
            <person name="Wilkinson J."/>
            <person name="Wu Y."/>
            <person name="Wyman D."/>
            <person name="Yadav S."/>
            <person name="Yang S."/>
            <person name="Yang X."/>
            <person name="Yeager S."/>
            <person name="Yee E."/>
            <person name="Young G."/>
            <person name="Zainoun J."/>
            <person name="Zembeck L."/>
            <person name="Zimmer A."/>
            <person name="Zody M."/>
            <person name="Lander E."/>
        </authorList>
    </citation>
    <scope>NUCLEOTIDE SEQUENCE [LARGE SCALE GENOMIC DNA]</scope>
</reference>
<dbReference type="CDD" id="cd05507">
    <property type="entry name" value="Bromo_brd8_like"/>
    <property type="match status" value="1"/>
</dbReference>
<dbReference type="Pfam" id="PF00439">
    <property type="entry name" value="Bromodomain"/>
    <property type="match status" value="1"/>
</dbReference>
<evidence type="ECO:0000256" key="3">
    <source>
        <dbReference type="SAM" id="Coils"/>
    </source>
</evidence>
<organism evidence="5 6">
    <name type="scientific">Ciona savignyi</name>
    <name type="common">Pacific transparent sea squirt</name>
    <dbReference type="NCBI Taxonomy" id="51511"/>
    <lineage>
        <taxon>Eukaryota</taxon>
        <taxon>Metazoa</taxon>
        <taxon>Chordata</taxon>
        <taxon>Tunicata</taxon>
        <taxon>Ascidiacea</taxon>
        <taxon>Phlebobranchia</taxon>
        <taxon>Cionidae</taxon>
        <taxon>Ciona</taxon>
    </lineage>
</organism>
<sequence>MSESMVRRLTQERIEELKKQIRVERSKYRKLKSTVEQIMAGELDDMDCEVGSHNRAWKKSIMILWKQVASHRYASLFLQPVTNDIAPNYSDTVYRAMDLATLKKNLETGVVRTTSDFQRDLMLMFQNALMYNNHEHDVYKMALEMQNDVMAQVAQFLATQLMVETTQPVTPKGLRRSTLRRSVMSSEKAKIPGQLSASPDMLIALLVSEARSKRTAAIEGELKFMKKKTLE</sequence>
<dbReference type="InterPro" id="IPR036427">
    <property type="entry name" value="Bromodomain-like_sf"/>
</dbReference>
<keyword evidence="3" id="KW-0175">Coiled coil</keyword>
<dbReference type="Gene3D" id="1.20.920.10">
    <property type="entry name" value="Bromodomain-like"/>
    <property type="match status" value="1"/>
</dbReference>
<accession>H2YQE4</accession>
<proteinExistence type="predicted"/>
<evidence type="ECO:0000256" key="2">
    <source>
        <dbReference type="PROSITE-ProRule" id="PRU00035"/>
    </source>
</evidence>
<dbReference type="Ensembl" id="ENSCSAVT00000007651.1">
    <property type="protein sequence ID" value="ENSCSAVP00000007552.1"/>
    <property type="gene ID" value="ENSCSAVG00000004510.1"/>
</dbReference>
<dbReference type="GeneTree" id="ENSGT00530000064262"/>
<reference evidence="5" key="3">
    <citation type="submission" date="2025-09" db="UniProtKB">
        <authorList>
            <consortium name="Ensembl"/>
        </authorList>
    </citation>
    <scope>IDENTIFICATION</scope>
</reference>
<dbReference type="STRING" id="51511.ENSCSAVP00000007552"/>
<protein>
    <recommendedName>
        <fullName evidence="4">Bromo domain-containing protein</fullName>
    </recommendedName>
</protein>
<dbReference type="InParanoid" id="H2YQE4"/>
<dbReference type="PANTHER" id="PTHR15398">
    <property type="entry name" value="BROMODOMAIN-CONTAINING PROTEIN 8"/>
    <property type="match status" value="1"/>
</dbReference>
<dbReference type="PANTHER" id="PTHR15398:SF4">
    <property type="entry name" value="BROMODOMAIN-CONTAINING PROTEIN 8 ISOFORM X1"/>
    <property type="match status" value="1"/>
</dbReference>
<feature type="coiled-coil region" evidence="3">
    <location>
        <begin position="7"/>
        <end position="34"/>
    </location>
</feature>
<dbReference type="HOGENOM" id="CLU_104670_0_0_1"/>
<dbReference type="SMART" id="SM00297">
    <property type="entry name" value="BROMO"/>
    <property type="match status" value="1"/>
</dbReference>
<feature type="domain" description="Bromo" evidence="4">
    <location>
        <begin position="69"/>
        <end position="139"/>
    </location>
</feature>
<dbReference type="InterPro" id="IPR037966">
    <property type="entry name" value="Brd8_Bromo_dom"/>
</dbReference>
<dbReference type="PRINTS" id="PR00503">
    <property type="entry name" value="BROMODOMAIN"/>
</dbReference>
<dbReference type="AlphaFoldDB" id="H2YQE4"/>
<dbReference type="PROSITE" id="PS50014">
    <property type="entry name" value="BROMODOMAIN_2"/>
    <property type="match status" value="1"/>
</dbReference>
<dbReference type="GO" id="GO:0035267">
    <property type="term" value="C:NuA4 histone acetyltransferase complex"/>
    <property type="evidence" value="ECO:0007669"/>
    <property type="project" value="TreeGrafter"/>
</dbReference>
<evidence type="ECO:0000313" key="6">
    <source>
        <dbReference type="Proteomes" id="UP000007875"/>
    </source>
</evidence>
<evidence type="ECO:0000313" key="5">
    <source>
        <dbReference type="Ensembl" id="ENSCSAVP00000007552.1"/>
    </source>
</evidence>
<evidence type="ECO:0000259" key="4">
    <source>
        <dbReference type="PROSITE" id="PS50014"/>
    </source>
</evidence>